<protein>
    <recommendedName>
        <fullName evidence="2">DUF6785 domain-containing protein</fullName>
    </recommendedName>
</protein>
<dbReference type="Pfam" id="PF20581">
    <property type="entry name" value="DUF6785"/>
    <property type="match status" value="1"/>
</dbReference>
<feature type="non-terminal residue" evidence="3">
    <location>
        <position position="121"/>
    </location>
</feature>
<dbReference type="EMBL" id="UINC01054307">
    <property type="protein sequence ID" value="SVB71852.1"/>
    <property type="molecule type" value="Genomic_DNA"/>
</dbReference>
<feature type="transmembrane region" description="Helical" evidence="1">
    <location>
        <begin position="88"/>
        <end position="113"/>
    </location>
</feature>
<feature type="transmembrane region" description="Helical" evidence="1">
    <location>
        <begin position="12"/>
        <end position="36"/>
    </location>
</feature>
<feature type="transmembrane region" description="Helical" evidence="1">
    <location>
        <begin position="48"/>
        <end position="67"/>
    </location>
</feature>
<dbReference type="InterPro" id="IPR046712">
    <property type="entry name" value="DUF6785"/>
</dbReference>
<keyword evidence="1" id="KW-0812">Transmembrane</keyword>
<gene>
    <name evidence="3" type="ORF">METZ01_LOCUS224706</name>
</gene>
<proteinExistence type="predicted"/>
<name>A0A382GAI0_9ZZZZ</name>
<reference evidence="3" key="1">
    <citation type="submission" date="2018-05" db="EMBL/GenBank/DDBJ databases">
        <authorList>
            <person name="Lanie J.A."/>
            <person name="Ng W.-L."/>
            <person name="Kazmierczak K.M."/>
            <person name="Andrzejewski T.M."/>
            <person name="Davidsen T.M."/>
            <person name="Wayne K.J."/>
            <person name="Tettelin H."/>
            <person name="Glass J.I."/>
            <person name="Rusch D."/>
            <person name="Podicherti R."/>
            <person name="Tsui H.-C.T."/>
            <person name="Winkler M.E."/>
        </authorList>
    </citation>
    <scope>NUCLEOTIDE SEQUENCE</scope>
</reference>
<evidence type="ECO:0000259" key="2">
    <source>
        <dbReference type="Pfam" id="PF20581"/>
    </source>
</evidence>
<organism evidence="3">
    <name type="scientific">marine metagenome</name>
    <dbReference type="NCBI Taxonomy" id="408172"/>
    <lineage>
        <taxon>unclassified sequences</taxon>
        <taxon>metagenomes</taxon>
        <taxon>ecological metagenomes</taxon>
    </lineage>
</organism>
<keyword evidence="1" id="KW-1133">Transmembrane helix</keyword>
<accession>A0A382GAI0</accession>
<evidence type="ECO:0000313" key="3">
    <source>
        <dbReference type="EMBL" id="SVB71852.1"/>
    </source>
</evidence>
<sequence length="121" mass="13514">MNKPEAHTTSLITLRSVVLGLISVVTISFLVPYFQYTMASSMLGADHFHIGALFLVFFYLILFNVILKRWRPSWLLTPQEFILPLMMGMAASGLTTNGMGAPFISTLMAPYLLATPENQWA</sequence>
<dbReference type="AlphaFoldDB" id="A0A382GAI0"/>
<evidence type="ECO:0000256" key="1">
    <source>
        <dbReference type="SAM" id="Phobius"/>
    </source>
</evidence>
<keyword evidence="1" id="KW-0472">Membrane</keyword>
<feature type="domain" description="DUF6785" evidence="2">
    <location>
        <begin position="13"/>
        <end position="121"/>
    </location>
</feature>